<accession>A0A165E5D0</accession>
<gene>
    <name evidence="2" type="ORF">CALCODRAFT_473876</name>
</gene>
<dbReference type="CDD" id="cd04301">
    <property type="entry name" value="NAT_SF"/>
    <property type="match status" value="1"/>
</dbReference>
<dbReference type="InParanoid" id="A0A165E5D0"/>
<feature type="domain" description="GCN5-related N-acetyltransferase Rv2170-like" evidence="1">
    <location>
        <begin position="309"/>
        <end position="366"/>
    </location>
</feature>
<dbReference type="InterPro" id="IPR016181">
    <property type="entry name" value="Acyl_CoA_acyltransferase"/>
</dbReference>
<evidence type="ECO:0000313" key="3">
    <source>
        <dbReference type="Proteomes" id="UP000076842"/>
    </source>
</evidence>
<dbReference type="Pfam" id="PF08445">
    <property type="entry name" value="FR47"/>
    <property type="match status" value="1"/>
</dbReference>
<proteinExistence type="predicted"/>
<reference evidence="2 3" key="1">
    <citation type="journal article" date="2016" name="Mol. Biol. Evol.">
        <title>Comparative Genomics of Early-Diverging Mushroom-Forming Fungi Provides Insights into the Origins of Lignocellulose Decay Capabilities.</title>
        <authorList>
            <person name="Nagy L.G."/>
            <person name="Riley R."/>
            <person name="Tritt A."/>
            <person name="Adam C."/>
            <person name="Daum C."/>
            <person name="Floudas D."/>
            <person name="Sun H."/>
            <person name="Yadav J.S."/>
            <person name="Pangilinan J."/>
            <person name="Larsson K.H."/>
            <person name="Matsuura K."/>
            <person name="Barry K."/>
            <person name="Labutti K."/>
            <person name="Kuo R."/>
            <person name="Ohm R.A."/>
            <person name="Bhattacharya S.S."/>
            <person name="Shirouzu T."/>
            <person name="Yoshinaga Y."/>
            <person name="Martin F.M."/>
            <person name="Grigoriev I.V."/>
            <person name="Hibbett D.S."/>
        </authorList>
    </citation>
    <scope>NUCLEOTIDE SEQUENCE [LARGE SCALE GENOMIC DNA]</scope>
    <source>
        <strain evidence="2 3">HHB12733</strain>
    </source>
</reference>
<evidence type="ECO:0000259" key="1">
    <source>
        <dbReference type="Pfam" id="PF08445"/>
    </source>
</evidence>
<name>A0A165E5D0_9BASI</name>
<dbReference type="AlphaFoldDB" id="A0A165E5D0"/>
<dbReference type="EMBL" id="KV424021">
    <property type="protein sequence ID" value="KZT54128.1"/>
    <property type="molecule type" value="Genomic_DNA"/>
</dbReference>
<dbReference type="STRING" id="1353952.A0A165E5D0"/>
<sequence>MRGRTEVSLFGNNARYRSLKPVRQNSAIISICNHFSARDMLRASGWVLEANSVSSNLILPDAIERQIFEGYGGEVPSSEDSRMWWDDHLKQMEKRALLSSSSTHPESAKPAPHDVAYISVWTIDQEYPSLDFVLACTGRKPVFIFTNRSYGSISPSWLDRRIPLLAERMKATIPERRVFSIVGVEPVVQRLATAWESLTGHTIIPEPYYQATHTFCTRQTLAPIQPPAFGPCRMGLASAAHLTQAGRLCSAFTDSAHDDPYRLSVEQGTQEAKRLIDRKELYVCEAPCGPGQTGWEVVCIVAVTRKSSKVAAVSKVFTHQNHRRKGYAKLLLTHVCHEVLRTEQHIVLFVAHDLTTAAGVYGRVGFVGVGDRPISERSSVERWLELGFKDTEIGHW</sequence>
<protein>
    <recommendedName>
        <fullName evidence="1">GCN5-related N-acetyltransferase Rv2170-like domain-containing protein</fullName>
    </recommendedName>
</protein>
<dbReference type="SUPFAM" id="SSF55729">
    <property type="entry name" value="Acyl-CoA N-acyltransferases (Nat)"/>
    <property type="match status" value="1"/>
</dbReference>
<evidence type="ECO:0000313" key="2">
    <source>
        <dbReference type="EMBL" id="KZT54128.1"/>
    </source>
</evidence>
<dbReference type="Gene3D" id="3.40.630.30">
    <property type="match status" value="1"/>
</dbReference>
<organism evidence="2 3">
    <name type="scientific">Calocera cornea HHB12733</name>
    <dbReference type="NCBI Taxonomy" id="1353952"/>
    <lineage>
        <taxon>Eukaryota</taxon>
        <taxon>Fungi</taxon>
        <taxon>Dikarya</taxon>
        <taxon>Basidiomycota</taxon>
        <taxon>Agaricomycotina</taxon>
        <taxon>Dacrymycetes</taxon>
        <taxon>Dacrymycetales</taxon>
        <taxon>Dacrymycetaceae</taxon>
        <taxon>Calocera</taxon>
    </lineage>
</organism>
<dbReference type="InterPro" id="IPR013653">
    <property type="entry name" value="GCN5-like_dom"/>
</dbReference>
<keyword evidence="3" id="KW-1185">Reference proteome</keyword>
<dbReference type="OrthoDB" id="5372118at2759"/>
<dbReference type="GO" id="GO:0016747">
    <property type="term" value="F:acyltransferase activity, transferring groups other than amino-acyl groups"/>
    <property type="evidence" value="ECO:0007669"/>
    <property type="project" value="InterPro"/>
</dbReference>
<dbReference type="Proteomes" id="UP000076842">
    <property type="component" value="Unassembled WGS sequence"/>
</dbReference>